<dbReference type="PANTHER" id="PTHR41773">
    <property type="entry name" value="GTP PYROPHOSPHATASE-RELATED"/>
    <property type="match status" value="1"/>
</dbReference>
<proteinExistence type="predicted"/>
<accession>A0A6S7BVQ4</accession>
<feature type="domain" description="RelA/SpoT" evidence="1">
    <location>
        <begin position="84"/>
        <end position="219"/>
    </location>
</feature>
<keyword evidence="3" id="KW-1185">Reference proteome</keyword>
<dbReference type="EMBL" id="CADIKZ010000001">
    <property type="protein sequence ID" value="CAB3820403.1"/>
    <property type="molecule type" value="Genomic_DNA"/>
</dbReference>
<dbReference type="Gene3D" id="1.10.287.860">
    <property type="entry name" value="Nucleotidyltransferase"/>
    <property type="match status" value="1"/>
</dbReference>
<evidence type="ECO:0000259" key="1">
    <source>
        <dbReference type="SMART" id="SM00954"/>
    </source>
</evidence>
<dbReference type="InterPro" id="IPR043519">
    <property type="entry name" value="NT_sf"/>
</dbReference>
<dbReference type="RefSeq" id="WP_338075749.1">
    <property type="nucleotide sequence ID" value="NZ_CADIKZ010000001.1"/>
</dbReference>
<dbReference type="PANTHER" id="PTHR41773:SF1">
    <property type="entry name" value="RELA_SPOT DOMAIN-CONTAINING PROTEIN"/>
    <property type="match status" value="1"/>
</dbReference>
<reference evidence="2 3" key="1">
    <citation type="submission" date="2020-04" db="EMBL/GenBank/DDBJ databases">
        <authorList>
            <person name="De Canck E."/>
        </authorList>
    </citation>
    <scope>NUCLEOTIDE SEQUENCE [LARGE SCALE GENOMIC DNA]</scope>
    <source>
        <strain evidence="2 3">LMG 26788</strain>
    </source>
</reference>
<dbReference type="Proteomes" id="UP000494203">
    <property type="component" value="Unassembled WGS sequence"/>
</dbReference>
<dbReference type="SMART" id="SM00954">
    <property type="entry name" value="RelA_SpoT"/>
    <property type="match status" value="1"/>
</dbReference>
<organism evidence="2 3">
    <name type="scientific">Achromobacter pulmonis</name>
    <dbReference type="NCBI Taxonomy" id="1389932"/>
    <lineage>
        <taxon>Bacteria</taxon>
        <taxon>Pseudomonadati</taxon>
        <taxon>Pseudomonadota</taxon>
        <taxon>Betaproteobacteria</taxon>
        <taxon>Burkholderiales</taxon>
        <taxon>Alcaligenaceae</taxon>
        <taxon>Achromobacter</taxon>
    </lineage>
</organism>
<dbReference type="GO" id="GO:0015969">
    <property type="term" value="P:guanosine tetraphosphate metabolic process"/>
    <property type="evidence" value="ECO:0007669"/>
    <property type="project" value="InterPro"/>
</dbReference>
<dbReference type="AlphaFoldDB" id="A0A6S7BVQ4"/>
<evidence type="ECO:0000313" key="3">
    <source>
        <dbReference type="Proteomes" id="UP000494203"/>
    </source>
</evidence>
<sequence length="391" mass="45553">MIGAAPTLTAAIRQDFANRLSNFKFPFRWRKLVASLDFEREKTEFRDYYGANLKLMEDAKGSLISLLNALVARSAGIELSKIEGRIKDREECLRKFNHKYRTELEKSETPYEIKDHISDLIGLRIVCLYEDNIESIYQIISQHFSIREVTNKIAAIESTESSFGYKGLHLDVKLGPPRDSAEEYRDYANLPFEIQIRTIVQDSWSVLDHKIKYKKAIPNNLKRRINTLAALFELADREFKQIREATDVEIKKAQGEDTEQPRVGGLNDNAQSKQSNGSLALDAFGFLRVAQHFFQTYDFEAHKVDGFTAEIVKTAPEITRRDFNECLRHHITRVKRYQMHFEKQNPEDALNPYTLIRHCLYLEDKSTFHDILNNVARDSFEQWLHINERNN</sequence>
<dbReference type="Pfam" id="PF04607">
    <property type="entry name" value="RelA_SpoT"/>
    <property type="match status" value="1"/>
</dbReference>
<gene>
    <name evidence="2" type="ORF">LMG26788_00236</name>
</gene>
<dbReference type="CDD" id="cd05399">
    <property type="entry name" value="NT_Rel-Spo_like"/>
    <property type="match status" value="1"/>
</dbReference>
<dbReference type="InterPro" id="IPR007685">
    <property type="entry name" value="RelA_SpoT"/>
</dbReference>
<name>A0A6S7BVQ4_9BURK</name>
<dbReference type="Gene3D" id="3.30.460.10">
    <property type="entry name" value="Beta Polymerase, domain 2"/>
    <property type="match status" value="1"/>
</dbReference>
<protein>
    <recommendedName>
        <fullName evidence="1">RelA/SpoT domain-containing protein</fullName>
    </recommendedName>
</protein>
<evidence type="ECO:0000313" key="2">
    <source>
        <dbReference type="EMBL" id="CAB3820403.1"/>
    </source>
</evidence>
<dbReference type="SUPFAM" id="SSF81301">
    <property type="entry name" value="Nucleotidyltransferase"/>
    <property type="match status" value="1"/>
</dbReference>